<dbReference type="InterPro" id="IPR029058">
    <property type="entry name" value="AB_hydrolase_fold"/>
</dbReference>
<dbReference type="InterPro" id="IPR000639">
    <property type="entry name" value="Epox_hydrolase-like"/>
</dbReference>
<dbReference type="InterPro" id="IPR000073">
    <property type="entry name" value="AB_hydrolase_1"/>
</dbReference>
<evidence type="ECO:0000313" key="3">
    <source>
        <dbReference type="Proteomes" id="UP000035009"/>
    </source>
</evidence>
<dbReference type="Pfam" id="PF00561">
    <property type="entry name" value="Abhydrolase_1"/>
    <property type="match status" value="1"/>
</dbReference>
<evidence type="ECO:0000313" key="2">
    <source>
        <dbReference type="EMBL" id="GAC80430.1"/>
    </source>
</evidence>
<dbReference type="STRING" id="410332.SAMN04488550_0208"/>
<dbReference type="PRINTS" id="PR00111">
    <property type="entry name" value="ABHYDROLASE"/>
</dbReference>
<dbReference type="PANTHER" id="PTHR43194">
    <property type="entry name" value="HYDROLASE ALPHA/BETA FOLD FAMILY"/>
    <property type="match status" value="1"/>
</dbReference>
<dbReference type="SUPFAM" id="SSF53474">
    <property type="entry name" value="alpha/beta-Hydrolases"/>
    <property type="match status" value="1"/>
</dbReference>
<dbReference type="PRINTS" id="PR00412">
    <property type="entry name" value="EPOXHYDRLASE"/>
</dbReference>
<dbReference type="EMBL" id="BAOP01000017">
    <property type="protein sequence ID" value="GAC80430.1"/>
    <property type="molecule type" value="Genomic_DNA"/>
</dbReference>
<organism evidence="2 3">
    <name type="scientific">Gordonia malaquae NBRC 108250</name>
    <dbReference type="NCBI Taxonomy" id="1223542"/>
    <lineage>
        <taxon>Bacteria</taxon>
        <taxon>Bacillati</taxon>
        <taxon>Actinomycetota</taxon>
        <taxon>Actinomycetes</taxon>
        <taxon>Mycobacteriales</taxon>
        <taxon>Gordoniaceae</taxon>
        <taxon>Gordonia</taxon>
    </lineage>
</organism>
<accession>M3UL64</accession>
<keyword evidence="3" id="KW-1185">Reference proteome</keyword>
<name>M3UL64_GORML</name>
<dbReference type="Gene3D" id="3.40.50.1820">
    <property type="entry name" value="alpha/beta hydrolase"/>
    <property type="match status" value="1"/>
</dbReference>
<dbReference type="eggNOG" id="COG0596">
    <property type="taxonomic scope" value="Bacteria"/>
</dbReference>
<reference evidence="2 3" key="1">
    <citation type="submission" date="2013-02" db="EMBL/GenBank/DDBJ databases">
        <title>Whole genome shotgun sequence of Gordonia malaquae NBRC 108250.</title>
        <authorList>
            <person name="Yoshida I."/>
            <person name="Hosoyama A."/>
            <person name="Tsuchikane K."/>
            <person name="Ando Y."/>
            <person name="Baba S."/>
            <person name="Ohji S."/>
            <person name="Hamada M."/>
            <person name="Tamura T."/>
            <person name="Yamazoe A."/>
            <person name="Yamazaki S."/>
            <person name="Fujita N."/>
        </authorList>
    </citation>
    <scope>NUCLEOTIDE SEQUENCE [LARGE SCALE GENOMIC DNA]</scope>
    <source>
        <strain evidence="2 3">NBRC 108250</strain>
    </source>
</reference>
<dbReference type="InterPro" id="IPR050228">
    <property type="entry name" value="Carboxylesterase_BioH"/>
</dbReference>
<proteinExistence type="predicted"/>
<dbReference type="Proteomes" id="UP000035009">
    <property type="component" value="Unassembled WGS sequence"/>
</dbReference>
<gene>
    <name evidence="2" type="ORF">GM1_017_00890</name>
</gene>
<dbReference type="PANTHER" id="PTHR43194:SF2">
    <property type="entry name" value="PEROXISOMAL MEMBRANE PROTEIN LPX1"/>
    <property type="match status" value="1"/>
</dbReference>
<dbReference type="AlphaFoldDB" id="M3UL64"/>
<feature type="domain" description="AB hydrolase-1" evidence="1">
    <location>
        <begin position="1"/>
        <end position="226"/>
    </location>
</feature>
<protein>
    <recommendedName>
        <fullName evidence="1">AB hydrolase-1 domain-containing protein</fullName>
    </recommendedName>
</protein>
<evidence type="ECO:0000259" key="1">
    <source>
        <dbReference type="Pfam" id="PF00561"/>
    </source>
</evidence>
<sequence length="242" mass="26857">MFRKVMASLRNDYRCIAADLLGFGLSERPDVFGYTVREHVAVIGDLLDHLGVDDYILVGHDWGGPIGLAASIPRADRLRGLVLTNTCFWPITRLPNRLFSTVMGTRVMRRRIVERNFLVEQVLLGRFGPQLTAAEADQYRLVQPSPAARRGLAVIPTEITAAAPLLATLEHDVVSLLRDRPVVAAWGARDRVFPAPSCLPRIHAAFDDVTEVRIPHAGHFTAEEAPDDLIRAIVERFPIRAA</sequence>
<comment type="caution">
    <text evidence="2">The sequence shown here is derived from an EMBL/GenBank/DDBJ whole genome shotgun (WGS) entry which is preliminary data.</text>
</comment>
<dbReference type="GO" id="GO:0003824">
    <property type="term" value="F:catalytic activity"/>
    <property type="evidence" value="ECO:0007669"/>
    <property type="project" value="InterPro"/>
</dbReference>